<dbReference type="PANTHER" id="PTHR43364:SF1">
    <property type="entry name" value="OXIDOREDUCTASE YDHF"/>
    <property type="match status" value="1"/>
</dbReference>
<evidence type="ECO:0000313" key="2">
    <source>
        <dbReference type="EMBL" id="AST90446.1"/>
    </source>
</evidence>
<dbReference type="SUPFAM" id="SSF51430">
    <property type="entry name" value="NAD(P)-linked oxidoreductase"/>
    <property type="match status" value="1"/>
</dbReference>
<dbReference type="Gene3D" id="3.20.20.100">
    <property type="entry name" value="NADP-dependent oxidoreductase domain"/>
    <property type="match status" value="1"/>
</dbReference>
<dbReference type="InterPro" id="IPR023210">
    <property type="entry name" value="NADP_OxRdtase_dom"/>
</dbReference>
<sequence>MRTMPLQKRNITNSRLVLGCMGFGGGWDNSPFSSEEVLKAEKAVEAALSSGITMFDHADIYTRGKAEKVFGEVLKNNRSLREQMVIQSKCAIRFEDDAGPGRYDFSKEHIINSVDGILARLNIEQLDILLLHRPDPLMEPEVVAETFELLKKEGKVQHFGVSNMNKAQVALLQTYTNESIIVNQLEMSLRKLNWVDQGVLVNQHEGTSAHFTDGFLEYSMEKDIQIQAWSPLGKGVFTGREEEIKTEAERNTAALVARMAEELETTREAIVLGWLMRHPAMIQPVIGTTNPDRIVACQDAVPVSEKMTREQWYNLYVTSRGRRLP</sequence>
<reference evidence="2 3" key="1">
    <citation type="submission" date="2016-12" db="EMBL/GenBank/DDBJ databases">
        <title>The whole genome sequencing and assembly of Bacillus cohnii DSM 6307T strain.</title>
        <authorList>
            <person name="Lee Y.-J."/>
            <person name="Yi H."/>
            <person name="Bahn Y.-S."/>
            <person name="Kim J.F."/>
            <person name="Lee D.-W."/>
        </authorList>
    </citation>
    <scope>NUCLEOTIDE SEQUENCE [LARGE SCALE GENOMIC DNA]</scope>
    <source>
        <strain evidence="2 3">DSM 6307</strain>
    </source>
</reference>
<feature type="domain" description="NADP-dependent oxidoreductase" evidence="1">
    <location>
        <begin position="15"/>
        <end position="301"/>
    </location>
</feature>
<evidence type="ECO:0000259" key="1">
    <source>
        <dbReference type="Pfam" id="PF00248"/>
    </source>
</evidence>
<name>A0A223KM23_9BACI</name>
<dbReference type="Pfam" id="PF00248">
    <property type="entry name" value="Aldo_ket_red"/>
    <property type="match status" value="1"/>
</dbReference>
<dbReference type="InterPro" id="IPR050523">
    <property type="entry name" value="AKR_Detox_Biosynth"/>
</dbReference>
<proteinExistence type="predicted"/>
<gene>
    <name evidence="2" type="ORF">BC6307_03730</name>
</gene>
<protein>
    <submittedName>
        <fullName evidence="2">Aldo/keto reductase</fullName>
    </submittedName>
</protein>
<dbReference type="RefSeq" id="WP_066417173.1">
    <property type="nucleotide sequence ID" value="NZ_CP018866.1"/>
</dbReference>
<keyword evidence="3" id="KW-1185">Reference proteome</keyword>
<dbReference type="PANTHER" id="PTHR43364">
    <property type="entry name" value="NADH-SPECIFIC METHYLGLYOXAL REDUCTASE-RELATED"/>
    <property type="match status" value="1"/>
</dbReference>
<dbReference type="Proteomes" id="UP000215224">
    <property type="component" value="Chromosome"/>
</dbReference>
<evidence type="ECO:0000313" key="3">
    <source>
        <dbReference type="Proteomes" id="UP000215224"/>
    </source>
</evidence>
<dbReference type="EMBL" id="CP018866">
    <property type="protein sequence ID" value="AST90446.1"/>
    <property type="molecule type" value="Genomic_DNA"/>
</dbReference>
<dbReference type="GO" id="GO:0005829">
    <property type="term" value="C:cytosol"/>
    <property type="evidence" value="ECO:0007669"/>
    <property type="project" value="TreeGrafter"/>
</dbReference>
<dbReference type="CDD" id="cd19092">
    <property type="entry name" value="AKR_BsYcsN_EcYdhF-like"/>
    <property type="match status" value="1"/>
</dbReference>
<accession>A0A223KM23</accession>
<dbReference type="InterPro" id="IPR036812">
    <property type="entry name" value="NAD(P)_OxRdtase_dom_sf"/>
</dbReference>
<dbReference type="STRING" id="1314751.GCA_001591425_02757"/>
<dbReference type="AlphaFoldDB" id="A0A223KM23"/>
<organism evidence="2 3">
    <name type="scientific">Sutcliffiella cohnii</name>
    <dbReference type="NCBI Taxonomy" id="33932"/>
    <lineage>
        <taxon>Bacteria</taxon>
        <taxon>Bacillati</taxon>
        <taxon>Bacillota</taxon>
        <taxon>Bacilli</taxon>
        <taxon>Bacillales</taxon>
        <taxon>Bacillaceae</taxon>
        <taxon>Sutcliffiella</taxon>
    </lineage>
</organism>
<dbReference type="KEGG" id="bcoh:BC6307_03730"/>